<dbReference type="RefSeq" id="WP_143945219.1">
    <property type="nucleotide sequence ID" value="NZ_VKLS01000242.1"/>
</dbReference>
<dbReference type="AlphaFoldDB" id="A0A553Z750"/>
<dbReference type="FunFam" id="3.40.47.10:FF:000019">
    <property type="entry name" value="Polyketide synthase type I"/>
    <property type="match status" value="1"/>
</dbReference>
<dbReference type="Gene3D" id="3.40.47.10">
    <property type="match status" value="1"/>
</dbReference>
<feature type="region of interest" description="Disordered" evidence="6">
    <location>
        <begin position="1"/>
        <end position="26"/>
    </location>
</feature>
<dbReference type="Pfam" id="PF02801">
    <property type="entry name" value="Ketoacyl-synt_C"/>
    <property type="match status" value="1"/>
</dbReference>
<evidence type="ECO:0000256" key="3">
    <source>
        <dbReference type="ARBA" id="ARBA00022679"/>
    </source>
</evidence>
<dbReference type="SUPFAM" id="SSF47336">
    <property type="entry name" value="ACP-like"/>
    <property type="match status" value="1"/>
</dbReference>
<dbReference type="PANTHER" id="PTHR43775:SF37">
    <property type="entry name" value="SI:DKEY-61P9.11"/>
    <property type="match status" value="1"/>
</dbReference>
<dbReference type="Pfam" id="PF00109">
    <property type="entry name" value="ketoacyl-synt"/>
    <property type="match status" value="1"/>
</dbReference>
<keyword evidence="4" id="KW-0045">Antibiotic biosynthesis</keyword>
<dbReference type="Pfam" id="PF00698">
    <property type="entry name" value="Acyl_transf_1"/>
    <property type="match status" value="1"/>
</dbReference>
<dbReference type="GO" id="GO:0033068">
    <property type="term" value="P:macrolide biosynthetic process"/>
    <property type="evidence" value="ECO:0007669"/>
    <property type="project" value="UniProtKB-ARBA"/>
</dbReference>
<keyword evidence="2" id="KW-0597">Phosphoprotein</keyword>
<dbReference type="Gene3D" id="1.10.1200.10">
    <property type="entry name" value="ACP-like"/>
    <property type="match status" value="1"/>
</dbReference>
<dbReference type="InterPro" id="IPR014043">
    <property type="entry name" value="Acyl_transferase_dom"/>
</dbReference>
<evidence type="ECO:0000313" key="10">
    <source>
        <dbReference type="Proteomes" id="UP000320888"/>
    </source>
</evidence>
<evidence type="ECO:0000259" key="7">
    <source>
        <dbReference type="PROSITE" id="PS50075"/>
    </source>
</evidence>
<dbReference type="InterPro" id="IPR016039">
    <property type="entry name" value="Thiolase-like"/>
</dbReference>
<dbReference type="InterPro" id="IPR036736">
    <property type="entry name" value="ACP-like_sf"/>
</dbReference>
<sequence length="920" mass="94750">MSERLDPHRGTAHGPGAGPGTPAAGDAGSLEGWLLEWVAGTTGRARDEVRADRRFTSYGLDSMALTRLVAEASRRLGRPLAPTLAWSCPTPAELARQLAGQGAEPSGAGAAPAVAESAAAAVDEPVAVVGMAARFPGAPDLAAYWDLLAGGRDAVTETPPERWAVDDWYAPGEPGRMATRWGGFLEGIAGFDPLFFGISPAEALHMDPQQRLVMELVWEALEDAGIVPGSLRGRAAGVFVGAMWSEYAALTAADPTRLTPHSATGGDLSIISARVSYTLGLTGPSLTVNTACSSSLVALHQARRSLLAGECDLALVGGVNLFCDPVGTVTMSHFGAMAPDGRCKVFDARANGYVRGEGGGLVVLKPLSRARADGDRIYCTLRGSAVNNDGFSNGLTAPSPQAQEAVIRRACADAGVAPATVRYVETHGTGTMLGDPIEAGALGAVYGEGRAADAPLLLGAVKSNIGHLEAAAGVAGFVKTALVLHHREVPRNLHFESPNPHIPFDDLRLAVPTAARPWPGAADEEAWAGVSGFGFGGTNCHLLLSAAPREETAGTTAPATPAPAGPEATLAPVPADPAAPRAAGDATAGPVFVFGGQGSQWPGMGVELMTEPAFARAVRACDRALAPHLGGRSVKDLLTLRREPLDDTSSVQAAVFTMQVALAALWADRGVRPAVVIGQSMGEIAAAHVSGALSLDDAARLVAVRARLVDELAGDGTMAVVGLDAAHTRAALARHGAPDLAVAVVGGPDRTVVSGGRAAIGSLTAALAAQDVTVRPIDVDYASHSAHMDPLLTPLRKALAGLAPGPGTVPMWSTVTGETAAGEELDADYWCRNLREPVLFRDGIEALAARGHRHFLDLNPHPVTQLDTERTLDGRGVALPSMRRGEPAAAQLTATADALPHAPAPTALSLILISEPTRRS</sequence>
<evidence type="ECO:0000256" key="5">
    <source>
        <dbReference type="ARBA" id="ARBA00023315"/>
    </source>
</evidence>
<organism evidence="9 10">
    <name type="scientific">Streptomyces benahoarensis</name>
    <dbReference type="NCBI Taxonomy" id="2595054"/>
    <lineage>
        <taxon>Bacteria</taxon>
        <taxon>Bacillati</taxon>
        <taxon>Actinomycetota</taxon>
        <taxon>Actinomycetes</taxon>
        <taxon>Kitasatosporales</taxon>
        <taxon>Streptomycetaceae</taxon>
        <taxon>Streptomyces</taxon>
    </lineage>
</organism>
<dbReference type="InterPro" id="IPR014031">
    <property type="entry name" value="Ketoacyl_synth_C"/>
</dbReference>
<name>A0A553Z750_9ACTN</name>
<evidence type="ECO:0000256" key="6">
    <source>
        <dbReference type="SAM" id="MobiDB-lite"/>
    </source>
</evidence>
<dbReference type="SUPFAM" id="SSF53901">
    <property type="entry name" value="Thiolase-like"/>
    <property type="match status" value="1"/>
</dbReference>
<dbReference type="GO" id="GO:0031177">
    <property type="term" value="F:phosphopantetheine binding"/>
    <property type="evidence" value="ECO:0007669"/>
    <property type="project" value="InterPro"/>
</dbReference>
<dbReference type="GO" id="GO:0004315">
    <property type="term" value="F:3-oxoacyl-[acyl-carrier-protein] synthase activity"/>
    <property type="evidence" value="ECO:0007669"/>
    <property type="project" value="InterPro"/>
</dbReference>
<dbReference type="CDD" id="cd00833">
    <property type="entry name" value="PKS"/>
    <property type="match status" value="1"/>
</dbReference>
<dbReference type="GO" id="GO:0071770">
    <property type="term" value="P:DIM/DIP cell wall layer assembly"/>
    <property type="evidence" value="ECO:0007669"/>
    <property type="project" value="TreeGrafter"/>
</dbReference>
<dbReference type="SUPFAM" id="SSF52151">
    <property type="entry name" value="FabD/lysophospholipase-like"/>
    <property type="match status" value="1"/>
</dbReference>
<reference evidence="9 10" key="1">
    <citation type="submission" date="2019-07" db="EMBL/GenBank/DDBJ databases">
        <title>Draft genome for Streptomyces benahoarensis MZ03-48.</title>
        <authorList>
            <person name="Gonzalez-Pimentel J.L."/>
        </authorList>
    </citation>
    <scope>NUCLEOTIDE SEQUENCE [LARGE SCALE GENOMIC DNA]</scope>
    <source>
        <strain evidence="9 10">MZ03-48</strain>
    </source>
</reference>
<dbReference type="GO" id="GO:0005886">
    <property type="term" value="C:plasma membrane"/>
    <property type="evidence" value="ECO:0007669"/>
    <property type="project" value="TreeGrafter"/>
</dbReference>
<proteinExistence type="predicted"/>
<feature type="region of interest" description="Disordered" evidence="6">
    <location>
        <begin position="549"/>
        <end position="584"/>
    </location>
</feature>
<dbReference type="EMBL" id="VKLS01000242">
    <property type="protein sequence ID" value="TSB37286.1"/>
    <property type="molecule type" value="Genomic_DNA"/>
</dbReference>
<keyword evidence="1" id="KW-0596">Phosphopantetheine</keyword>
<dbReference type="InterPro" id="IPR032821">
    <property type="entry name" value="PKS_assoc"/>
</dbReference>
<dbReference type="SUPFAM" id="SSF55048">
    <property type="entry name" value="Probable ACP-binding domain of malonyl-CoA ACP transacylase"/>
    <property type="match status" value="1"/>
</dbReference>
<dbReference type="PROSITE" id="PS52004">
    <property type="entry name" value="KS3_2"/>
    <property type="match status" value="1"/>
</dbReference>
<dbReference type="InterPro" id="IPR018201">
    <property type="entry name" value="Ketoacyl_synth_AS"/>
</dbReference>
<dbReference type="PROSITE" id="PS00012">
    <property type="entry name" value="PHOSPHOPANTETHEINE"/>
    <property type="match status" value="1"/>
</dbReference>
<dbReference type="InterPro" id="IPR001227">
    <property type="entry name" value="Ac_transferase_dom_sf"/>
</dbReference>
<dbReference type="PROSITE" id="PS00606">
    <property type="entry name" value="KS3_1"/>
    <property type="match status" value="1"/>
</dbReference>
<keyword evidence="10" id="KW-1185">Reference proteome</keyword>
<evidence type="ECO:0000259" key="8">
    <source>
        <dbReference type="PROSITE" id="PS52004"/>
    </source>
</evidence>
<dbReference type="InterPro" id="IPR016035">
    <property type="entry name" value="Acyl_Trfase/lysoPLipase"/>
</dbReference>
<dbReference type="InterPro" id="IPR006162">
    <property type="entry name" value="Ppantetheine_attach_site"/>
</dbReference>
<feature type="domain" description="Ketosynthase family 3 (KS3)" evidence="8">
    <location>
        <begin position="123"/>
        <end position="546"/>
    </location>
</feature>
<keyword evidence="5 9" id="KW-0012">Acyltransferase</keyword>
<accession>A0A553Z750</accession>
<dbReference type="SMART" id="SM00823">
    <property type="entry name" value="PKS_PP"/>
    <property type="match status" value="1"/>
</dbReference>
<evidence type="ECO:0000313" key="9">
    <source>
        <dbReference type="EMBL" id="TSB37286.1"/>
    </source>
</evidence>
<dbReference type="Pfam" id="PF16197">
    <property type="entry name" value="KAsynt_C_assoc"/>
    <property type="match status" value="1"/>
</dbReference>
<evidence type="ECO:0000256" key="1">
    <source>
        <dbReference type="ARBA" id="ARBA00022450"/>
    </source>
</evidence>
<dbReference type="PROSITE" id="PS50075">
    <property type="entry name" value="CARRIER"/>
    <property type="match status" value="1"/>
</dbReference>
<comment type="caution">
    <text evidence="9">The sequence shown here is derived from an EMBL/GenBank/DDBJ whole genome shotgun (WGS) entry which is preliminary data.</text>
</comment>
<protein>
    <submittedName>
        <fullName evidence="9">Acyltransferase domain-containing protein</fullName>
    </submittedName>
</protein>
<dbReference type="GO" id="GO:0006633">
    <property type="term" value="P:fatty acid biosynthetic process"/>
    <property type="evidence" value="ECO:0007669"/>
    <property type="project" value="InterPro"/>
</dbReference>
<dbReference type="InterPro" id="IPR009081">
    <property type="entry name" value="PP-bd_ACP"/>
</dbReference>
<feature type="domain" description="Carrier" evidence="7">
    <location>
        <begin position="25"/>
        <end position="102"/>
    </location>
</feature>
<evidence type="ECO:0000256" key="2">
    <source>
        <dbReference type="ARBA" id="ARBA00022553"/>
    </source>
</evidence>
<dbReference type="InterPro" id="IPR020841">
    <property type="entry name" value="PKS_Beta-ketoAc_synthase_dom"/>
</dbReference>
<dbReference type="Proteomes" id="UP000320888">
    <property type="component" value="Unassembled WGS sequence"/>
</dbReference>
<feature type="compositionally biased region" description="Low complexity" evidence="6">
    <location>
        <begin position="565"/>
        <end position="584"/>
    </location>
</feature>
<dbReference type="SMART" id="SM00825">
    <property type="entry name" value="PKS_KS"/>
    <property type="match status" value="1"/>
</dbReference>
<dbReference type="InterPro" id="IPR016036">
    <property type="entry name" value="Malonyl_transacylase_ACP-bd"/>
</dbReference>
<keyword evidence="3 9" id="KW-0808">Transferase</keyword>
<dbReference type="GO" id="GO:0005737">
    <property type="term" value="C:cytoplasm"/>
    <property type="evidence" value="ECO:0007669"/>
    <property type="project" value="TreeGrafter"/>
</dbReference>
<dbReference type="Gene3D" id="3.40.366.10">
    <property type="entry name" value="Malonyl-Coenzyme A Acyl Carrier Protein, domain 2"/>
    <property type="match status" value="1"/>
</dbReference>
<dbReference type="SMART" id="SM00827">
    <property type="entry name" value="PKS_AT"/>
    <property type="match status" value="1"/>
</dbReference>
<dbReference type="PANTHER" id="PTHR43775">
    <property type="entry name" value="FATTY ACID SYNTHASE"/>
    <property type="match status" value="1"/>
</dbReference>
<dbReference type="GO" id="GO:0004312">
    <property type="term" value="F:fatty acid synthase activity"/>
    <property type="evidence" value="ECO:0007669"/>
    <property type="project" value="TreeGrafter"/>
</dbReference>
<dbReference type="InterPro" id="IPR020806">
    <property type="entry name" value="PKS_PP-bd"/>
</dbReference>
<gene>
    <name evidence="9" type="ORF">FNZ23_18670</name>
</gene>
<dbReference type="Pfam" id="PF00550">
    <property type="entry name" value="PP-binding"/>
    <property type="match status" value="1"/>
</dbReference>
<dbReference type="InterPro" id="IPR050091">
    <property type="entry name" value="PKS_NRPS_Biosynth_Enz"/>
</dbReference>
<dbReference type="InterPro" id="IPR014030">
    <property type="entry name" value="Ketoacyl_synth_N"/>
</dbReference>
<evidence type="ECO:0000256" key="4">
    <source>
        <dbReference type="ARBA" id="ARBA00023194"/>
    </source>
</evidence>